<feature type="transmembrane region" description="Helical" evidence="1">
    <location>
        <begin position="129"/>
        <end position="152"/>
    </location>
</feature>
<feature type="transmembrane region" description="Helical" evidence="1">
    <location>
        <begin position="159"/>
        <end position="180"/>
    </location>
</feature>
<keyword evidence="3" id="KW-1185">Reference proteome</keyword>
<feature type="transmembrane region" description="Helical" evidence="1">
    <location>
        <begin position="376"/>
        <end position="394"/>
    </location>
</feature>
<evidence type="ECO:0000313" key="2">
    <source>
        <dbReference type="EMBL" id="PPK86406.1"/>
    </source>
</evidence>
<feature type="transmembrane region" description="Helical" evidence="1">
    <location>
        <begin position="319"/>
        <end position="338"/>
    </location>
</feature>
<feature type="transmembrane region" description="Helical" evidence="1">
    <location>
        <begin position="12"/>
        <end position="29"/>
    </location>
</feature>
<evidence type="ECO:0008006" key="4">
    <source>
        <dbReference type="Google" id="ProtNLM"/>
    </source>
</evidence>
<feature type="transmembrane region" description="Helical" evidence="1">
    <location>
        <begin position="263"/>
        <end position="284"/>
    </location>
</feature>
<keyword evidence="1" id="KW-0812">Transmembrane</keyword>
<gene>
    <name evidence="2" type="ORF">CLV84_3332</name>
</gene>
<keyword evidence="1" id="KW-0472">Membrane</keyword>
<proteinExistence type="predicted"/>
<evidence type="ECO:0000313" key="3">
    <source>
        <dbReference type="Proteomes" id="UP000237662"/>
    </source>
</evidence>
<reference evidence="2 3" key="1">
    <citation type="submission" date="2018-02" db="EMBL/GenBank/DDBJ databases">
        <title>Genomic Encyclopedia of Archaeal and Bacterial Type Strains, Phase II (KMG-II): from individual species to whole genera.</title>
        <authorList>
            <person name="Goeker M."/>
        </authorList>
    </citation>
    <scope>NUCLEOTIDE SEQUENCE [LARGE SCALE GENOMIC DNA]</scope>
    <source>
        <strain evidence="2 3">DSM 29526</strain>
    </source>
</reference>
<name>A0A2S6I5F6_9BACT</name>
<feature type="transmembrane region" description="Helical" evidence="1">
    <location>
        <begin position="399"/>
        <end position="418"/>
    </location>
</feature>
<dbReference type="AlphaFoldDB" id="A0A2S6I5F6"/>
<sequence>MITFTPVKKAPAIALLVGYAMLIATHAYYPKWQQSGTEATLSYDVSGYYLYLPALFIYDDLRELAFLPDIIDRYHPTYDPYQAFAHESGTMVMKYSAGQAVLYAPFFAVGHLYATVSEAYPADGFSRPYQVAISVGSLLVAFLGLYVMAVLLGRYFRPGTVAVTLLLLVFGTNYLNYAAIDGAMTHNHVFTLYALLLLVTDNLYRGKDRGVGTGGFLAIGAILGLMALTRPTEILAAVLPLFWLMPLHRDGLRQRLTFIGSQLPKVAVAAIACLAIGSLQLLYWHHVTGNWIVYSYQDQGFDWLSPHLIDGLFSYKAGWLTYTPLMWFAVWGFGALYAYQRQLFAAVALHTLLFIYVAFAWSVWWYGGSLGQRTMVQAYAVLAFPLAATVGWIWDRKFWIKGVFAAICLTFVAHNLWFTHQAHRGGLFVSEWMNRSYYWRTLFTFEKHPDDAFLLDNPDFYRGSPERIDTLYTNDFETQPTKLCGMDPIEGSGSVCLIDSLSSTPEFRIPGPFKWKEYIRATADFSTGEHRSGIHNSTQLVLRFYRNGQADKYRLIRIHRALNQDPNRSLTIEARVPYDGADEVAVLVWNGGDDKSAVLMDNLVVMKLE</sequence>
<keyword evidence="1" id="KW-1133">Transmembrane helix</keyword>
<accession>A0A2S6I5F6</accession>
<protein>
    <recommendedName>
        <fullName evidence="4">Dolichyl-phosphate-mannose-protein mannosyltransferase</fullName>
    </recommendedName>
</protein>
<dbReference type="Proteomes" id="UP000237662">
    <property type="component" value="Unassembled WGS sequence"/>
</dbReference>
<feature type="transmembrane region" description="Helical" evidence="1">
    <location>
        <begin position="211"/>
        <end position="228"/>
    </location>
</feature>
<organism evidence="2 3">
    <name type="scientific">Neolewinella xylanilytica</name>
    <dbReference type="NCBI Taxonomy" id="1514080"/>
    <lineage>
        <taxon>Bacteria</taxon>
        <taxon>Pseudomonadati</taxon>
        <taxon>Bacteroidota</taxon>
        <taxon>Saprospiria</taxon>
        <taxon>Saprospirales</taxon>
        <taxon>Lewinellaceae</taxon>
        <taxon>Neolewinella</taxon>
    </lineage>
</organism>
<evidence type="ECO:0000256" key="1">
    <source>
        <dbReference type="SAM" id="Phobius"/>
    </source>
</evidence>
<comment type="caution">
    <text evidence="2">The sequence shown here is derived from an EMBL/GenBank/DDBJ whole genome shotgun (WGS) entry which is preliminary data.</text>
</comment>
<feature type="transmembrane region" description="Helical" evidence="1">
    <location>
        <begin position="100"/>
        <end position="117"/>
    </location>
</feature>
<feature type="transmembrane region" description="Helical" evidence="1">
    <location>
        <begin position="343"/>
        <end position="364"/>
    </location>
</feature>
<dbReference type="EMBL" id="PTJC01000006">
    <property type="protein sequence ID" value="PPK86406.1"/>
    <property type="molecule type" value="Genomic_DNA"/>
</dbReference>